<dbReference type="Proteomes" id="UP000235371">
    <property type="component" value="Unassembled WGS sequence"/>
</dbReference>
<evidence type="ECO:0000256" key="1">
    <source>
        <dbReference type="SAM" id="MobiDB-lite"/>
    </source>
</evidence>
<feature type="compositionally biased region" description="Basic and acidic residues" evidence="1">
    <location>
        <begin position="354"/>
        <end position="364"/>
    </location>
</feature>
<dbReference type="InParanoid" id="A0A2J6SM33"/>
<organism evidence="2 3">
    <name type="scientific">Hyaloscypha bicolor E</name>
    <dbReference type="NCBI Taxonomy" id="1095630"/>
    <lineage>
        <taxon>Eukaryota</taxon>
        <taxon>Fungi</taxon>
        <taxon>Dikarya</taxon>
        <taxon>Ascomycota</taxon>
        <taxon>Pezizomycotina</taxon>
        <taxon>Leotiomycetes</taxon>
        <taxon>Helotiales</taxon>
        <taxon>Hyaloscyphaceae</taxon>
        <taxon>Hyaloscypha</taxon>
        <taxon>Hyaloscypha bicolor</taxon>
    </lineage>
</organism>
<feature type="region of interest" description="Disordered" evidence="1">
    <location>
        <begin position="114"/>
        <end position="162"/>
    </location>
</feature>
<dbReference type="AlphaFoldDB" id="A0A2J6SM33"/>
<evidence type="ECO:0000313" key="3">
    <source>
        <dbReference type="Proteomes" id="UP000235371"/>
    </source>
</evidence>
<feature type="compositionally biased region" description="Low complexity" evidence="1">
    <location>
        <begin position="365"/>
        <end position="375"/>
    </location>
</feature>
<gene>
    <name evidence="2" type="ORF">K444DRAFT_637064</name>
</gene>
<accession>A0A2J6SM33</accession>
<protein>
    <submittedName>
        <fullName evidence="2">Uncharacterized protein</fullName>
    </submittedName>
</protein>
<feature type="compositionally biased region" description="Basic and acidic residues" evidence="1">
    <location>
        <begin position="114"/>
        <end position="132"/>
    </location>
</feature>
<reference evidence="2 3" key="1">
    <citation type="submission" date="2016-04" db="EMBL/GenBank/DDBJ databases">
        <title>A degradative enzymes factory behind the ericoid mycorrhizal symbiosis.</title>
        <authorList>
            <consortium name="DOE Joint Genome Institute"/>
            <person name="Martino E."/>
            <person name="Morin E."/>
            <person name="Grelet G."/>
            <person name="Kuo A."/>
            <person name="Kohler A."/>
            <person name="Daghino S."/>
            <person name="Barry K."/>
            <person name="Choi C."/>
            <person name="Cichocki N."/>
            <person name="Clum A."/>
            <person name="Copeland A."/>
            <person name="Hainaut M."/>
            <person name="Haridas S."/>
            <person name="Labutti K."/>
            <person name="Lindquist E."/>
            <person name="Lipzen A."/>
            <person name="Khouja H.-R."/>
            <person name="Murat C."/>
            <person name="Ohm R."/>
            <person name="Olson A."/>
            <person name="Spatafora J."/>
            <person name="Veneault-Fourrey C."/>
            <person name="Henrissat B."/>
            <person name="Grigoriev I."/>
            <person name="Martin F."/>
            <person name="Perotto S."/>
        </authorList>
    </citation>
    <scope>NUCLEOTIDE SEQUENCE [LARGE SCALE GENOMIC DNA]</scope>
    <source>
        <strain evidence="2 3">E</strain>
    </source>
</reference>
<feature type="region of interest" description="Disordered" evidence="1">
    <location>
        <begin position="415"/>
        <end position="439"/>
    </location>
</feature>
<proteinExistence type="predicted"/>
<feature type="region of interest" description="Disordered" evidence="1">
    <location>
        <begin position="1"/>
        <end position="34"/>
    </location>
</feature>
<sequence length="439" mass="50936">MSQQENTPGRRLRSERRHSTVPVEDEPTRKWSHEEVVSHRLAGGRKTLDQLRIVIESSLDEYFEKESTKDWAAVIKRVAISLPHSLYELRSEAYRTLQPDIYPYDDEADRQYVGKAKEHQESEQPQRMDPWPRLKRCVVTDSEDEEIVKPAEKKAKTETDANIVQESAHDSFTSQALSEPHSLPGSVITPQAPEEAQEFDTVPEVFTALDSETKSERSRDVDMDGLKEEIKAWTEQNRKTQKWLKEAEEMKASAVRLQRKVSTGRSLFKRSLEELKVQNRFIQDKDKQIKQLCLANSEKDLIIIRHQEDLRKANAANRPHGNESPTIQILQQELSERDGQIRNLDLRVNQEKHLRTAADRRADQSARQSQRAGQQYQNVLEYSRTEYQKALTLKQRLVSTESRLKAAQMREQLHFAEDERRLQERKAAMQHRGGAGNVK</sequence>
<feature type="compositionally biased region" description="Basic and acidic residues" evidence="1">
    <location>
        <begin position="415"/>
        <end position="427"/>
    </location>
</feature>
<dbReference type="OrthoDB" id="3547210at2759"/>
<dbReference type="RefSeq" id="XP_024728721.1">
    <property type="nucleotide sequence ID" value="XM_024884077.1"/>
</dbReference>
<dbReference type="GeneID" id="36592154"/>
<dbReference type="EMBL" id="KZ613912">
    <property type="protein sequence ID" value="PMD51817.1"/>
    <property type="molecule type" value="Genomic_DNA"/>
</dbReference>
<keyword evidence="3" id="KW-1185">Reference proteome</keyword>
<evidence type="ECO:0000313" key="2">
    <source>
        <dbReference type="EMBL" id="PMD51817.1"/>
    </source>
</evidence>
<name>A0A2J6SM33_9HELO</name>
<feature type="compositionally biased region" description="Basic and acidic residues" evidence="1">
    <location>
        <begin position="147"/>
        <end position="159"/>
    </location>
</feature>
<feature type="region of interest" description="Disordered" evidence="1">
    <location>
        <begin position="354"/>
        <end position="377"/>
    </location>
</feature>